<dbReference type="InterPro" id="IPR008249">
    <property type="entry name" value="UPF0231"/>
</dbReference>
<name>A0A0A3ALN5_9PAST</name>
<protein>
    <recommendedName>
        <fullName evidence="2">UPF0231 protein OA57_07770</fullName>
    </recommendedName>
</protein>
<dbReference type="EMBL" id="JSUM01000012">
    <property type="protein sequence ID" value="KGQ70216.1"/>
    <property type="molecule type" value="Genomic_DNA"/>
</dbReference>
<organism evidence="3 4">
    <name type="scientific">Chelonobacter oris</name>
    <dbReference type="NCBI Taxonomy" id="505317"/>
    <lineage>
        <taxon>Bacteria</taxon>
        <taxon>Pseudomonadati</taxon>
        <taxon>Pseudomonadota</taxon>
        <taxon>Gammaproteobacteria</taxon>
        <taxon>Pasteurellales</taxon>
        <taxon>Pasteurellaceae</taxon>
        <taxon>Chelonobacter</taxon>
    </lineage>
</organism>
<evidence type="ECO:0000256" key="1">
    <source>
        <dbReference type="ARBA" id="ARBA00005367"/>
    </source>
</evidence>
<evidence type="ECO:0000313" key="3">
    <source>
        <dbReference type="EMBL" id="KGQ70216.1"/>
    </source>
</evidence>
<comment type="caution">
    <text evidence="3">The sequence shown here is derived from an EMBL/GenBank/DDBJ whole genome shotgun (WGS) entry which is preliminary data.</text>
</comment>
<dbReference type="Pfam" id="PF06062">
    <property type="entry name" value="UPF0231"/>
    <property type="match status" value="1"/>
</dbReference>
<keyword evidence="4" id="KW-1185">Reference proteome</keyword>
<evidence type="ECO:0000256" key="2">
    <source>
        <dbReference type="HAMAP-Rule" id="MF_01053"/>
    </source>
</evidence>
<dbReference type="AlphaFoldDB" id="A0A0A3ALN5"/>
<evidence type="ECO:0000313" key="4">
    <source>
        <dbReference type="Proteomes" id="UP000030380"/>
    </source>
</evidence>
<accession>A0A0A3ALN5</accession>
<sequence length="124" mass="14321">MDFQFRYDHLGRTVAACSMEHEAIANWINSEIYADQQKLAEVFMLVDAVKRSANPQQEQRLIGHEFSLSLNAEEVMVQANSLAFDSNDELEDGFSYYDQESLAFCGLEDFERFIAQYRTFIQGD</sequence>
<dbReference type="STRING" id="505317.OA57_07770"/>
<dbReference type="HAMAP" id="MF_01053">
    <property type="entry name" value="UPF0231"/>
    <property type="match status" value="1"/>
</dbReference>
<dbReference type="RefSeq" id="WP_034615925.1">
    <property type="nucleotide sequence ID" value="NZ_JSUM01000012.1"/>
</dbReference>
<dbReference type="PIRSF" id="PIRSF006287">
    <property type="entry name" value="UCP006287"/>
    <property type="match status" value="1"/>
</dbReference>
<proteinExistence type="inferred from homology"/>
<comment type="similarity">
    <text evidence="1 2">Belongs to the UPF0231 family.</text>
</comment>
<gene>
    <name evidence="3" type="ORF">OA57_07770</name>
</gene>
<dbReference type="Proteomes" id="UP000030380">
    <property type="component" value="Unassembled WGS sequence"/>
</dbReference>
<reference evidence="3 4" key="1">
    <citation type="submission" date="2014-11" db="EMBL/GenBank/DDBJ databases">
        <title>Draft genome sequence of Chelonobacter oris 1662T, associated with respiratory disease in Hermann's Tortoises.</title>
        <authorList>
            <person name="Kudirkiene E."/>
            <person name="Hansen M.J."/>
            <person name="Bojesen A.M."/>
        </authorList>
    </citation>
    <scope>NUCLEOTIDE SEQUENCE [LARGE SCALE GENOMIC DNA]</scope>
    <source>
        <strain evidence="3 4">1662</strain>
    </source>
</reference>
<dbReference type="OrthoDB" id="5739292at2"/>
<dbReference type="NCBIfam" id="NF003575">
    <property type="entry name" value="PRK05248.1-2"/>
    <property type="match status" value="1"/>
</dbReference>